<accession>A0ACC0A8L0</accession>
<gene>
    <name evidence="1" type="ORF">M9H77_25590</name>
</gene>
<keyword evidence="2" id="KW-1185">Reference proteome</keyword>
<evidence type="ECO:0000313" key="2">
    <source>
        <dbReference type="Proteomes" id="UP001060085"/>
    </source>
</evidence>
<dbReference type="Proteomes" id="UP001060085">
    <property type="component" value="Linkage Group LG06"/>
</dbReference>
<reference evidence="2" key="1">
    <citation type="journal article" date="2023" name="Nat. Plants">
        <title>Single-cell RNA sequencing provides a high-resolution roadmap for understanding the multicellular compartmentation of specialized metabolism.</title>
        <authorList>
            <person name="Sun S."/>
            <person name="Shen X."/>
            <person name="Li Y."/>
            <person name="Li Y."/>
            <person name="Wang S."/>
            <person name="Li R."/>
            <person name="Zhang H."/>
            <person name="Shen G."/>
            <person name="Guo B."/>
            <person name="Wei J."/>
            <person name="Xu J."/>
            <person name="St-Pierre B."/>
            <person name="Chen S."/>
            <person name="Sun C."/>
        </authorList>
    </citation>
    <scope>NUCLEOTIDE SEQUENCE [LARGE SCALE GENOMIC DNA]</scope>
</reference>
<proteinExistence type="predicted"/>
<comment type="caution">
    <text evidence="1">The sequence shown here is derived from an EMBL/GenBank/DDBJ whole genome shotgun (WGS) entry which is preliminary data.</text>
</comment>
<evidence type="ECO:0000313" key="1">
    <source>
        <dbReference type="EMBL" id="KAI5656797.1"/>
    </source>
</evidence>
<organism evidence="1 2">
    <name type="scientific">Catharanthus roseus</name>
    <name type="common">Madagascar periwinkle</name>
    <name type="synonym">Vinca rosea</name>
    <dbReference type="NCBI Taxonomy" id="4058"/>
    <lineage>
        <taxon>Eukaryota</taxon>
        <taxon>Viridiplantae</taxon>
        <taxon>Streptophyta</taxon>
        <taxon>Embryophyta</taxon>
        <taxon>Tracheophyta</taxon>
        <taxon>Spermatophyta</taxon>
        <taxon>Magnoliopsida</taxon>
        <taxon>eudicotyledons</taxon>
        <taxon>Gunneridae</taxon>
        <taxon>Pentapetalae</taxon>
        <taxon>asterids</taxon>
        <taxon>lamiids</taxon>
        <taxon>Gentianales</taxon>
        <taxon>Apocynaceae</taxon>
        <taxon>Rauvolfioideae</taxon>
        <taxon>Vinceae</taxon>
        <taxon>Catharanthinae</taxon>
        <taxon>Catharanthus</taxon>
    </lineage>
</organism>
<sequence length="491" mass="53453">MESVDHNQGTSTTVISSELEETLTDPGLSKLGRFRKAIGIELKILLRIAAPACITHLLNNVISTSTQVFCGHLGNLELAASSLGNNGIQILAFGLMLGMGSAVETICGQAYGAQNYEMLGIYMQRSTILLMATAIPLTLIYIFSKPILLLMHEKKQVASASALFVYGLIPQIFAYAANFPIQKFLQAQSIIYPSAFISAGALPFHILFTWLCLYKFGWGLLGASLVLSFSWWIIVVPQFFYVVLSKRCNKTWNGFSIMAFSGLWDFFKLSISSAVMLCLECWYFQILVLIAGLLPNPEVSLASLAICTTIVGWQFMISAGFNAAASVRVSNELGAGHPKSTAFAVFTVTSTSFIVALIFAIVVFANRHTISYTFTGGKAVATAFSDLTPLLAASIVLNGVQPVLSGVAVGCGWQTFVAYVNVGCYYLVGVPLGVLLAFKFNHGAKGIWSGMMGGTAMQTLILLWVTCRTNWDKEVEKAKKRMDKWNDKMEL</sequence>
<name>A0ACC0A8L0_CATRO</name>
<dbReference type="EMBL" id="CM044706">
    <property type="protein sequence ID" value="KAI5656797.1"/>
    <property type="molecule type" value="Genomic_DNA"/>
</dbReference>
<protein>
    <submittedName>
        <fullName evidence="1">Uncharacterized protein</fullName>
    </submittedName>
</protein>